<organism evidence="2 3">
    <name type="scientific">Lysinibacillus parviboronicapiens</name>
    <dbReference type="NCBI Taxonomy" id="436516"/>
    <lineage>
        <taxon>Bacteria</taxon>
        <taxon>Bacillati</taxon>
        <taxon>Bacillota</taxon>
        <taxon>Bacilli</taxon>
        <taxon>Bacillales</taxon>
        <taxon>Bacillaceae</taxon>
        <taxon>Lysinibacillus</taxon>
    </lineage>
</organism>
<dbReference type="Pfam" id="PF00533">
    <property type="entry name" value="BRCT"/>
    <property type="match status" value="1"/>
</dbReference>
<evidence type="ECO:0000313" key="2">
    <source>
        <dbReference type="EMBL" id="MET4559830.1"/>
    </source>
</evidence>
<keyword evidence="3" id="KW-1185">Reference proteome</keyword>
<dbReference type="InterPro" id="IPR036420">
    <property type="entry name" value="BRCT_dom_sf"/>
</dbReference>
<evidence type="ECO:0000259" key="1">
    <source>
        <dbReference type="PROSITE" id="PS50172"/>
    </source>
</evidence>
<gene>
    <name evidence="2" type="ORF">ABIA69_000973</name>
</gene>
<evidence type="ECO:0000313" key="3">
    <source>
        <dbReference type="Proteomes" id="UP001549363"/>
    </source>
</evidence>
<dbReference type="GO" id="GO:0016874">
    <property type="term" value="F:ligase activity"/>
    <property type="evidence" value="ECO:0007669"/>
    <property type="project" value="UniProtKB-KW"/>
</dbReference>
<sequence>MNKQTDDTEIIFLCEPSECLIHPFNQKQIVFTGALSTMTRSQAAKHVQAFGGIMQGAVTQDTDFLILGDKRRGISTKQVKAEHFISHGLDIQIIPEADFMWLISMHKE</sequence>
<reference evidence="2 3" key="1">
    <citation type="submission" date="2024-06" db="EMBL/GenBank/DDBJ databases">
        <title>Sorghum-associated microbial communities from plants grown in Nebraska, USA.</title>
        <authorList>
            <person name="Schachtman D."/>
        </authorList>
    </citation>
    <scope>NUCLEOTIDE SEQUENCE [LARGE SCALE GENOMIC DNA]</scope>
    <source>
        <strain evidence="2 3">736</strain>
    </source>
</reference>
<dbReference type="CDD" id="cd17748">
    <property type="entry name" value="BRCT_DNA_ligase_like"/>
    <property type="match status" value="1"/>
</dbReference>
<dbReference type="Proteomes" id="UP001549363">
    <property type="component" value="Unassembled WGS sequence"/>
</dbReference>
<name>A0ABV2PFV5_9BACI</name>
<protein>
    <submittedName>
        <fullName evidence="2">NAD-dependent DNA ligase</fullName>
    </submittedName>
</protein>
<dbReference type="SUPFAM" id="SSF52113">
    <property type="entry name" value="BRCT domain"/>
    <property type="match status" value="1"/>
</dbReference>
<feature type="domain" description="BRCT" evidence="1">
    <location>
        <begin position="24"/>
        <end position="108"/>
    </location>
</feature>
<dbReference type="EMBL" id="JBEPSB010000003">
    <property type="protein sequence ID" value="MET4559830.1"/>
    <property type="molecule type" value="Genomic_DNA"/>
</dbReference>
<dbReference type="RefSeq" id="WP_107948008.1">
    <property type="nucleotide sequence ID" value="NZ_CP073713.1"/>
</dbReference>
<comment type="caution">
    <text evidence="2">The sequence shown here is derived from an EMBL/GenBank/DDBJ whole genome shotgun (WGS) entry which is preliminary data.</text>
</comment>
<dbReference type="Gene3D" id="3.40.50.10190">
    <property type="entry name" value="BRCT domain"/>
    <property type="match status" value="1"/>
</dbReference>
<accession>A0ABV2PFV5</accession>
<dbReference type="PROSITE" id="PS50172">
    <property type="entry name" value="BRCT"/>
    <property type="match status" value="1"/>
</dbReference>
<proteinExistence type="predicted"/>
<keyword evidence="2" id="KW-0436">Ligase</keyword>
<dbReference type="InterPro" id="IPR001357">
    <property type="entry name" value="BRCT_dom"/>
</dbReference>